<protein>
    <submittedName>
        <fullName evidence="1">Phenylacetic acid degradation bifunctional protein PaaZ</fullName>
    </submittedName>
</protein>
<reference evidence="1 2" key="1">
    <citation type="submission" date="2020-11" db="EMBL/GenBank/DDBJ databases">
        <title>P. mediterranea TC4 genome.</title>
        <authorList>
            <person name="Molmeret M."/>
        </authorList>
    </citation>
    <scope>NUCLEOTIDE SEQUENCE [LARGE SCALE GENOMIC DNA]</scope>
    <source>
        <strain evidence="1 2">TC4</strain>
    </source>
</reference>
<evidence type="ECO:0000313" key="2">
    <source>
        <dbReference type="Proteomes" id="UP001194729"/>
    </source>
</evidence>
<name>A0ABS0AB06_9FLAO</name>
<dbReference type="EMBL" id="JADKYU010001286">
    <property type="protein sequence ID" value="MBF4986536.1"/>
    <property type="molecule type" value="Genomic_DNA"/>
</dbReference>
<feature type="non-terminal residue" evidence="1">
    <location>
        <position position="131"/>
    </location>
</feature>
<comment type="caution">
    <text evidence="1">The sequence shown here is derived from an EMBL/GenBank/DDBJ whole genome shotgun (WGS) entry which is preliminary data.</text>
</comment>
<organism evidence="1 2">
    <name type="scientific">Nonlabens mediterrranea</name>
    <dbReference type="NCBI Taxonomy" id="1419947"/>
    <lineage>
        <taxon>Bacteria</taxon>
        <taxon>Pseudomonadati</taxon>
        <taxon>Bacteroidota</taxon>
        <taxon>Flavobacteriia</taxon>
        <taxon>Flavobacteriales</taxon>
        <taxon>Flavobacteriaceae</taxon>
        <taxon>Nonlabens</taxon>
    </lineage>
</organism>
<dbReference type="Proteomes" id="UP001194729">
    <property type="component" value="Unassembled WGS sequence"/>
</dbReference>
<sequence>STIVRMVATATILTMVEKKQTVFPEITESYIKSAFAKLEANAKPNWGTMTPQHMVEHLEMSYRIASGEIQDFEVATPDEYLEKVAATLWNYDKMPQNHKMPLMKQDGTLEDLIHEDLETAKTKMLEARNEY</sequence>
<keyword evidence="2" id="KW-1185">Reference proteome</keyword>
<proteinExistence type="predicted"/>
<accession>A0ABS0AB06</accession>
<gene>
    <name evidence="1" type="ORF">FNJ87_20230</name>
</gene>
<evidence type="ECO:0000313" key="1">
    <source>
        <dbReference type="EMBL" id="MBF4986536.1"/>
    </source>
</evidence>
<feature type="non-terminal residue" evidence="1">
    <location>
        <position position="1"/>
    </location>
</feature>